<keyword evidence="1" id="KW-0805">Transcription regulation</keyword>
<dbReference type="PANTHER" id="PTHR34236">
    <property type="entry name" value="DIMETHYL SULFOXIDE REDUCTASE TRANSCRIPTIONAL ACTIVATOR"/>
    <property type="match status" value="1"/>
</dbReference>
<dbReference type="Pfam" id="PF04967">
    <property type="entry name" value="HTH_10"/>
    <property type="match status" value="1"/>
</dbReference>
<gene>
    <name evidence="5" type="ORF">HZS55_21385</name>
</gene>
<proteinExistence type="predicted"/>
<accession>A0A7D5T2A9</accession>
<organism evidence="5 6">
    <name type="scientific">Halosimplex rubrum</name>
    <dbReference type="NCBI Taxonomy" id="869889"/>
    <lineage>
        <taxon>Archaea</taxon>
        <taxon>Methanobacteriati</taxon>
        <taxon>Methanobacteriota</taxon>
        <taxon>Stenosarchaea group</taxon>
        <taxon>Halobacteria</taxon>
        <taxon>Halobacteriales</taxon>
        <taxon>Haloarculaceae</taxon>
        <taxon>Halosimplex</taxon>
    </lineage>
</organism>
<keyword evidence="2" id="KW-0804">Transcription</keyword>
<protein>
    <submittedName>
        <fullName evidence="5">Helix-turn-helix domain-containing protein</fullName>
    </submittedName>
</protein>
<dbReference type="KEGG" id="hrr:HZS55_21385"/>
<dbReference type="GeneID" id="56080474"/>
<dbReference type="PANTHER" id="PTHR34236:SF1">
    <property type="entry name" value="DIMETHYL SULFOXIDE REDUCTASE TRANSCRIPTIONAL ACTIVATOR"/>
    <property type="match status" value="1"/>
</dbReference>
<dbReference type="AlphaFoldDB" id="A0A7D5T2A9"/>
<feature type="domain" description="HTH bat-type" evidence="4">
    <location>
        <begin position="175"/>
        <end position="226"/>
    </location>
</feature>
<dbReference type="EMBL" id="CP058910">
    <property type="protein sequence ID" value="QLH79688.1"/>
    <property type="molecule type" value="Genomic_DNA"/>
</dbReference>
<dbReference type="InterPro" id="IPR007050">
    <property type="entry name" value="HTH_bacterioopsin"/>
</dbReference>
<dbReference type="RefSeq" id="WP_179909552.1">
    <property type="nucleotide sequence ID" value="NZ_CP058910.1"/>
</dbReference>
<dbReference type="Proteomes" id="UP000509667">
    <property type="component" value="Chromosome"/>
</dbReference>
<evidence type="ECO:0000259" key="4">
    <source>
        <dbReference type="Pfam" id="PF04967"/>
    </source>
</evidence>
<dbReference type="OrthoDB" id="156233at2157"/>
<sequence>MALRAEYHLGCDALPLVDVAAAVPDAALELSIGLGEGERPRFTAVVTADPETTATVEDAFESTAFVGEYRLVVRDGDTSRYTIAPGTSMAEQLGGSLDDLDDLRALYETPVQIEFIRATPTGWLQAGRFADRTAFDELREFWQRNTTFRLRKLTRVGDGADADDRFAADPDGDGLTDAQREAIRTAHRMGYFEIPRTATLSDVAAELDISASSCSERLRRAQTHLVETHVDDTGRQQRPLLEAPHD</sequence>
<evidence type="ECO:0000313" key="5">
    <source>
        <dbReference type="EMBL" id="QLH79688.1"/>
    </source>
</evidence>
<reference evidence="5 6" key="1">
    <citation type="submission" date="2020-07" db="EMBL/GenBank/DDBJ databases">
        <title>Halosimplex pelagicum sp. nov. and Halosimplex rubrum sp. nov., isolated from salted brown alga Laminaria, and emended description of the genus Halosimplex.</title>
        <authorList>
            <person name="Cui H."/>
        </authorList>
    </citation>
    <scope>NUCLEOTIDE SEQUENCE [LARGE SCALE GENOMIC DNA]</scope>
    <source>
        <strain evidence="5 6">R27</strain>
    </source>
</reference>
<keyword evidence="6" id="KW-1185">Reference proteome</keyword>
<feature type="region of interest" description="Disordered" evidence="3">
    <location>
        <begin position="227"/>
        <end position="246"/>
    </location>
</feature>
<evidence type="ECO:0000256" key="2">
    <source>
        <dbReference type="ARBA" id="ARBA00023163"/>
    </source>
</evidence>
<name>A0A7D5T2A9_9EURY</name>
<evidence type="ECO:0000256" key="3">
    <source>
        <dbReference type="SAM" id="MobiDB-lite"/>
    </source>
</evidence>
<evidence type="ECO:0000313" key="6">
    <source>
        <dbReference type="Proteomes" id="UP000509667"/>
    </source>
</evidence>
<evidence type="ECO:0000256" key="1">
    <source>
        <dbReference type="ARBA" id="ARBA00023015"/>
    </source>
</evidence>